<proteinExistence type="predicted"/>
<name>A0A1R3GUJ4_COCAP</name>
<gene>
    <name evidence="1" type="ORF">CCACVL1_23319</name>
</gene>
<dbReference type="EMBL" id="AWWV01013409">
    <property type="protein sequence ID" value="OMO61691.1"/>
    <property type="molecule type" value="Genomic_DNA"/>
</dbReference>
<dbReference type="Proteomes" id="UP000188268">
    <property type="component" value="Unassembled WGS sequence"/>
</dbReference>
<dbReference type="Gramene" id="OMO61691">
    <property type="protein sequence ID" value="OMO61691"/>
    <property type="gene ID" value="CCACVL1_23319"/>
</dbReference>
<evidence type="ECO:0000313" key="2">
    <source>
        <dbReference type="Proteomes" id="UP000188268"/>
    </source>
</evidence>
<dbReference type="AlphaFoldDB" id="A0A1R3GUJ4"/>
<organism evidence="1 2">
    <name type="scientific">Corchorus capsularis</name>
    <name type="common">Jute</name>
    <dbReference type="NCBI Taxonomy" id="210143"/>
    <lineage>
        <taxon>Eukaryota</taxon>
        <taxon>Viridiplantae</taxon>
        <taxon>Streptophyta</taxon>
        <taxon>Embryophyta</taxon>
        <taxon>Tracheophyta</taxon>
        <taxon>Spermatophyta</taxon>
        <taxon>Magnoliopsida</taxon>
        <taxon>eudicotyledons</taxon>
        <taxon>Gunneridae</taxon>
        <taxon>Pentapetalae</taxon>
        <taxon>rosids</taxon>
        <taxon>malvids</taxon>
        <taxon>Malvales</taxon>
        <taxon>Malvaceae</taxon>
        <taxon>Grewioideae</taxon>
        <taxon>Apeibeae</taxon>
        <taxon>Corchorus</taxon>
    </lineage>
</organism>
<reference evidence="1 2" key="1">
    <citation type="submission" date="2013-09" db="EMBL/GenBank/DDBJ databases">
        <title>Corchorus capsularis genome sequencing.</title>
        <authorList>
            <person name="Alam M."/>
            <person name="Haque M.S."/>
            <person name="Islam M.S."/>
            <person name="Emdad E.M."/>
            <person name="Islam M.M."/>
            <person name="Ahmed B."/>
            <person name="Halim A."/>
            <person name="Hossen Q.M.M."/>
            <person name="Hossain M.Z."/>
            <person name="Ahmed R."/>
            <person name="Khan M.M."/>
            <person name="Islam R."/>
            <person name="Rashid M.M."/>
            <person name="Khan S.A."/>
            <person name="Rahman M.S."/>
            <person name="Alam M."/>
        </authorList>
    </citation>
    <scope>NUCLEOTIDE SEQUENCE [LARGE SCALE GENOMIC DNA]</scope>
    <source>
        <strain evidence="2">cv. CVL-1</strain>
        <tissue evidence="1">Whole seedling</tissue>
    </source>
</reference>
<protein>
    <submittedName>
        <fullName evidence="1">Uncharacterized protein</fullName>
    </submittedName>
</protein>
<accession>A0A1R3GUJ4</accession>
<comment type="caution">
    <text evidence="1">The sequence shown here is derived from an EMBL/GenBank/DDBJ whole genome shotgun (WGS) entry which is preliminary data.</text>
</comment>
<sequence>SKCEKFEIVAKEIEEKYEILANYIPYWTTGGGGFLLGQLSNAMTVQTILKKDEVNFTV</sequence>
<feature type="non-terminal residue" evidence="1">
    <location>
        <position position="1"/>
    </location>
</feature>
<evidence type="ECO:0000313" key="1">
    <source>
        <dbReference type="EMBL" id="OMO61691.1"/>
    </source>
</evidence>
<keyword evidence="2" id="KW-1185">Reference proteome</keyword>